<dbReference type="Gramene" id="CDY56500">
    <property type="protein sequence ID" value="CDY56500"/>
    <property type="gene ID" value="GSBRNA2T00019644001"/>
</dbReference>
<accession>A0A078J0E0</accession>
<protein>
    <submittedName>
        <fullName evidence="1">BnaAnng14350D protein</fullName>
    </submittedName>
</protein>
<keyword evidence="2" id="KW-1185">Reference proteome</keyword>
<evidence type="ECO:0000313" key="1">
    <source>
        <dbReference type="EMBL" id="CDY56500.1"/>
    </source>
</evidence>
<dbReference type="PaxDb" id="3708-A0A078J0E0"/>
<gene>
    <name evidence="1" type="primary">BnaAnng14350D</name>
    <name evidence="1" type="ORF">GSBRNA2T00019644001</name>
</gene>
<reference evidence="1 2" key="1">
    <citation type="journal article" date="2014" name="Science">
        <title>Plant genetics. Early allopolyploid evolution in the post-Neolithic Brassica napus oilseed genome.</title>
        <authorList>
            <person name="Chalhoub B."/>
            <person name="Denoeud F."/>
            <person name="Liu S."/>
            <person name="Parkin I.A."/>
            <person name="Tang H."/>
            <person name="Wang X."/>
            <person name="Chiquet J."/>
            <person name="Belcram H."/>
            <person name="Tong C."/>
            <person name="Samans B."/>
            <person name="Correa M."/>
            <person name="Da Silva C."/>
            <person name="Just J."/>
            <person name="Falentin C."/>
            <person name="Koh C.S."/>
            <person name="Le Clainche I."/>
            <person name="Bernard M."/>
            <person name="Bento P."/>
            <person name="Noel B."/>
            <person name="Labadie K."/>
            <person name="Alberti A."/>
            <person name="Charles M."/>
            <person name="Arnaud D."/>
            <person name="Guo H."/>
            <person name="Daviaud C."/>
            <person name="Alamery S."/>
            <person name="Jabbari K."/>
            <person name="Zhao M."/>
            <person name="Edger P.P."/>
            <person name="Chelaifa H."/>
            <person name="Tack D."/>
            <person name="Lassalle G."/>
            <person name="Mestiri I."/>
            <person name="Schnel N."/>
            <person name="Le Paslier M.C."/>
            <person name="Fan G."/>
            <person name="Renault V."/>
            <person name="Bayer P.E."/>
            <person name="Golicz A.A."/>
            <person name="Manoli S."/>
            <person name="Lee T.H."/>
            <person name="Thi V.H."/>
            <person name="Chalabi S."/>
            <person name="Hu Q."/>
            <person name="Fan C."/>
            <person name="Tollenaere R."/>
            <person name="Lu Y."/>
            <person name="Battail C."/>
            <person name="Shen J."/>
            <person name="Sidebottom C.H."/>
            <person name="Wang X."/>
            <person name="Canaguier A."/>
            <person name="Chauveau A."/>
            <person name="Berard A."/>
            <person name="Deniot G."/>
            <person name="Guan M."/>
            <person name="Liu Z."/>
            <person name="Sun F."/>
            <person name="Lim Y.P."/>
            <person name="Lyons E."/>
            <person name="Town C.D."/>
            <person name="Bancroft I."/>
            <person name="Wang X."/>
            <person name="Meng J."/>
            <person name="Ma J."/>
            <person name="Pires J.C."/>
            <person name="King G.J."/>
            <person name="Brunel D."/>
            <person name="Delourme R."/>
            <person name="Renard M."/>
            <person name="Aury J.M."/>
            <person name="Adams K.L."/>
            <person name="Batley J."/>
            <person name="Snowdon R.J."/>
            <person name="Tost J."/>
            <person name="Edwards D."/>
            <person name="Zhou Y."/>
            <person name="Hua W."/>
            <person name="Sharpe A.G."/>
            <person name="Paterson A.H."/>
            <person name="Guan C."/>
            <person name="Wincker P."/>
        </authorList>
    </citation>
    <scope>NUCLEOTIDE SEQUENCE [LARGE SCALE GENOMIC DNA]</scope>
    <source>
        <strain evidence="2">cv. Darmor-bzh</strain>
    </source>
</reference>
<sequence>MWFPFFFQPEKNPNISLSTKHAAKPPSGLDPPFSGVWRSSPAPEMIFLSSFIYGCSSWWFLGCSPATSLPHQVHARLRNKERWGNGGVVLCGEQNRPTSFRSFRYPVTSPYQPADEGLVEKGRLTSGVCFLLNLVGFVVLAWYRELEVQVC</sequence>
<name>A0A078J0E0_BRANA</name>
<evidence type="ECO:0000313" key="2">
    <source>
        <dbReference type="Proteomes" id="UP000028999"/>
    </source>
</evidence>
<organism evidence="1 2">
    <name type="scientific">Brassica napus</name>
    <name type="common">Rape</name>
    <dbReference type="NCBI Taxonomy" id="3708"/>
    <lineage>
        <taxon>Eukaryota</taxon>
        <taxon>Viridiplantae</taxon>
        <taxon>Streptophyta</taxon>
        <taxon>Embryophyta</taxon>
        <taxon>Tracheophyta</taxon>
        <taxon>Spermatophyta</taxon>
        <taxon>Magnoliopsida</taxon>
        <taxon>eudicotyledons</taxon>
        <taxon>Gunneridae</taxon>
        <taxon>Pentapetalae</taxon>
        <taxon>rosids</taxon>
        <taxon>malvids</taxon>
        <taxon>Brassicales</taxon>
        <taxon>Brassicaceae</taxon>
        <taxon>Brassiceae</taxon>
        <taxon>Brassica</taxon>
    </lineage>
</organism>
<dbReference type="EMBL" id="LK033494">
    <property type="protein sequence ID" value="CDY56500.1"/>
    <property type="molecule type" value="Genomic_DNA"/>
</dbReference>
<proteinExistence type="predicted"/>
<dbReference type="AlphaFoldDB" id="A0A078J0E0"/>
<dbReference type="Proteomes" id="UP000028999">
    <property type="component" value="Unassembled WGS sequence"/>
</dbReference>